<comment type="function">
    <text evidence="9 10">Fluoride-specific ion channel. Important for reducing fluoride concentration in the cell, thus reducing its toxicity.</text>
</comment>
<dbReference type="PANTHER" id="PTHR28259">
    <property type="entry name" value="FLUORIDE EXPORT PROTEIN 1-RELATED"/>
    <property type="match status" value="1"/>
</dbReference>
<gene>
    <name evidence="10" type="primary">fluC</name>
    <name evidence="10" type="synonym">crcB</name>
    <name evidence="11" type="ORF">CM240_3340</name>
</gene>
<comment type="similarity">
    <text evidence="7 10">Belongs to the fluoride channel Fluc/FEX (TC 1.A.43) family.</text>
</comment>
<evidence type="ECO:0000256" key="1">
    <source>
        <dbReference type="ARBA" id="ARBA00004651"/>
    </source>
</evidence>
<dbReference type="AlphaFoldDB" id="W6S7T4"/>
<keyword evidence="2 10" id="KW-1003">Cell membrane</keyword>
<reference evidence="11 12" key="1">
    <citation type="submission" date="2013-11" db="EMBL/GenBank/DDBJ databases">
        <title>Complete genome sequence of Clostridum sp. M2/40.</title>
        <authorList>
            <person name="Wibberg D."/>
            <person name="Puehler A."/>
            <person name="Schlueter A."/>
        </authorList>
    </citation>
    <scope>NUCLEOTIDE SEQUENCE [LARGE SCALE GENOMIC DNA]</scope>
    <source>
        <strain evidence="12">M2/40</strain>
    </source>
</reference>
<organism evidence="11 12">
    <name type="scientific">Clostridium bornimense</name>
    <dbReference type="NCBI Taxonomy" id="1216932"/>
    <lineage>
        <taxon>Bacteria</taxon>
        <taxon>Bacillati</taxon>
        <taxon>Bacillota</taxon>
        <taxon>Clostridia</taxon>
        <taxon>Eubacteriales</taxon>
        <taxon>Clostridiaceae</taxon>
        <taxon>Clostridium</taxon>
    </lineage>
</organism>
<evidence type="ECO:0000256" key="8">
    <source>
        <dbReference type="ARBA" id="ARBA00035585"/>
    </source>
</evidence>
<feature type="transmembrane region" description="Helical" evidence="10">
    <location>
        <begin position="64"/>
        <end position="88"/>
    </location>
</feature>
<dbReference type="GO" id="GO:0062054">
    <property type="term" value="F:fluoride channel activity"/>
    <property type="evidence" value="ECO:0007669"/>
    <property type="project" value="UniProtKB-UniRule"/>
</dbReference>
<name>W6S7T4_9CLOT</name>
<keyword evidence="6 10" id="KW-0407">Ion channel</keyword>
<keyword evidence="4 10" id="KW-1133">Transmembrane helix</keyword>
<comment type="catalytic activity">
    <reaction evidence="8">
        <text>fluoride(in) = fluoride(out)</text>
        <dbReference type="Rhea" id="RHEA:76159"/>
        <dbReference type="ChEBI" id="CHEBI:17051"/>
    </reaction>
    <physiologicalReaction direction="left-to-right" evidence="8">
        <dbReference type="Rhea" id="RHEA:76160"/>
    </physiologicalReaction>
</comment>
<keyword evidence="3 10" id="KW-0812">Transmembrane</keyword>
<evidence type="ECO:0000256" key="6">
    <source>
        <dbReference type="ARBA" id="ARBA00023303"/>
    </source>
</evidence>
<comment type="subcellular location">
    <subcellularLocation>
        <location evidence="1 10">Cell membrane</location>
        <topology evidence="1 10">Multi-pass membrane protein</topology>
    </subcellularLocation>
</comment>
<dbReference type="STRING" id="1216932.CM240_3340"/>
<proteinExistence type="inferred from homology"/>
<dbReference type="Pfam" id="PF02537">
    <property type="entry name" value="CRCB"/>
    <property type="match status" value="1"/>
</dbReference>
<dbReference type="NCBIfam" id="TIGR00494">
    <property type="entry name" value="crcB"/>
    <property type="match status" value="1"/>
</dbReference>
<dbReference type="KEGG" id="clt:CM240_3340"/>
<feature type="binding site" evidence="10">
    <location>
        <position position="72"/>
    </location>
    <ligand>
        <name>Na(+)</name>
        <dbReference type="ChEBI" id="CHEBI:29101"/>
        <note>structural</note>
    </ligand>
</feature>
<accession>W6S7T4</accession>
<evidence type="ECO:0000256" key="10">
    <source>
        <dbReference type="HAMAP-Rule" id="MF_00454"/>
    </source>
</evidence>
<protein>
    <recommendedName>
        <fullName evidence="10">Fluoride-specific ion channel FluC</fullName>
    </recommendedName>
</protein>
<evidence type="ECO:0000256" key="7">
    <source>
        <dbReference type="ARBA" id="ARBA00035120"/>
    </source>
</evidence>
<dbReference type="OrthoDB" id="9815830at2"/>
<evidence type="ECO:0000313" key="11">
    <source>
        <dbReference type="EMBL" id="CDM70457.1"/>
    </source>
</evidence>
<evidence type="ECO:0000313" key="12">
    <source>
        <dbReference type="Proteomes" id="UP000019426"/>
    </source>
</evidence>
<dbReference type="GO" id="GO:0005886">
    <property type="term" value="C:plasma membrane"/>
    <property type="evidence" value="ECO:0007669"/>
    <property type="project" value="UniProtKB-SubCell"/>
</dbReference>
<dbReference type="PATRIC" id="fig|1216932.3.peg.3314"/>
<evidence type="ECO:0000256" key="2">
    <source>
        <dbReference type="ARBA" id="ARBA00022475"/>
    </source>
</evidence>
<keyword evidence="12" id="KW-1185">Reference proteome</keyword>
<feature type="transmembrane region" description="Helical" evidence="10">
    <location>
        <begin position="100"/>
        <end position="122"/>
    </location>
</feature>
<dbReference type="eggNOG" id="COG0239">
    <property type="taxonomic scope" value="Bacteria"/>
</dbReference>
<dbReference type="EMBL" id="HG917869">
    <property type="protein sequence ID" value="CDM70457.1"/>
    <property type="molecule type" value="Genomic_DNA"/>
</dbReference>
<evidence type="ECO:0000256" key="9">
    <source>
        <dbReference type="ARBA" id="ARBA00049940"/>
    </source>
</evidence>
<dbReference type="GO" id="GO:0046872">
    <property type="term" value="F:metal ion binding"/>
    <property type="evidence" value="ECO:0007669"/>
    <property type="project" value="UniProtKB-KW"/>
</dbReference>
<dbReference type="Proteomes" id="UP000019426">
    <property type="component" value="Chromosome M2/40_rep2"/>
</dbReference>
<comment type="activity regulation">
    <text evidence="10">Na(+) is not transported, but it plays an essential structural role and its presence is essential for fluoride channel function.</text>
</comment>
<dbReference type="PANTHER" id="PTHR28259:SF1">
    <property type="entry name" value="FLUORIDE EXPORT PROTEIN 1-RELATED"/>
    <property type="match status" value="1"/>
</dbReference>
<keyword evidence="10" id="KW-0813">Transport</keyword>
<evidence type="ECO:0000256" key="4">
    <source>
        <dbReference type="ARBA" id="ARBA00022989"/>
    </source>
</evidence>
<dbReference type="RefSeq" id="WP_044040629.1">
    <property type="nucleotide sequence ID" value="NZ_HG917869.1"/>
</dbReference>
<dbReference type="GO" id="GO:0140114">
    <property type="term" value="P:cellular detoxification of fluoride"/>
    <property type="evidence" value="ECO:0007669"/>
    <property type="project" value="UniProtKB-UniRule"/>
</dbReference>
<evidence type="ECO:0000256" key="5">
    <source>
        <dbReference type="ARBA" id="ARBA00023136"/>
    </source>
</evidence>
<dbReference type="HAMAP" id="MF_00454">
    <property type="entry name" value="FluC"/>
    <property type="match status" value="1"/>
</dbReference>
<keyword evidence="10" id="KW-0479">Metal-binding</keyword>
<feature type="binding site" evidence="10">
    <location>
        <position position="75"/>
    </location>
    <ligand>
        <name>Na(+)</name>
        <dbReference type="ChEBI" id="CHEBI:29101"/>
        <note>structural</note>
    </ligand>
</feature>
<dbReference type="InterPro" id="IPR003691">
    <property type="entry name" value="FluC"/>
</dbReference>
<sequence>MKNCLFVGIGGCIGAIFRYLLSNITIRSDFPVITLITNFIGAIVIGCVVGIVAEYPNIDNNIVLFLKTGLCGGFTTFSTFSLETLLLIEKNKILVASSYIFISILICLLGVYVGKMITLFICNNLF</sequence>
<evidence type="ECO:0000256" key="3">
    <source>
        <dbReference type="ARBA" id="ARBA00022692"/>
    </source>
</evidence>
<keyword evidence="5 10" id="KW-0472">Membrane</keyword>
<keyword evidence="10" id="KW-0406">Ion transport</keyword>
<keyword evidence="10" id="KW-0915">Sodium</keyword>
<dbReference type="HOGENOM" id="CLU_114342_3_2_9"/>
<feature type="transmembrane region" description="Helical" evidence="10">
    <location>
        <begin position="32"/>
        <end position="52"/>
    </location>
</feature>